<dbReference type="Proteomes" id="UP001597413">
    <property type="component" value="Unassembled WGS sequence"/>
</dbReference>
<evidence type="ECO:0000259" key="3">
    <source>
        <dbReference type="Pfam" id="PF01370"/>
    </source>
</evidence>
<accession>A0ABW5AB33</accession>
<dbReference type="SUPFAM" id="SSF51735">
    <property type="entry name" value="NAD(P)-binding Rossmann-fold domains"/>
    <property type="match status" value="1"/>
</dbReference>
<dbReference type="InterPro" id="IPR036291">
    <property type="entry name" value="NAD(P)-bd_dom_sf"/>
</dbReference>
<name>A0ABW5AB33_9RHOB</name>
<comment type="pathway">
    <text evidence="1">Bacterial outer membrane biogenesis; LPS O-antigen biosynthesis.</text>
</comment>
<dbReference type="Pfam" id="PF01370">
    <property type="entry name" value="Epimerase"/>
    <property type="match status" value="1"/>
</dbReference>
<protein>
    <submittedName>
        <fullName evidence="4">NAD-dependent epimerase/dehydratase family protein</fullName>
    </submittedName>
</protein>
<dbReference type="InterPro" id="IPR001509">
    <property type="entry name" value="Epimerase_deHydtase"/>
</dbReference>
<reference evidence="5" key="1">
    <citation type="journal article" date="2019" name="Int. J. Syst. Evol. Microbiol.">
        <title>The Global Catalogue of Microorganisms (GCM) 10K type strain sequencing project: providing services to taxonomists for standard genome sequencing and annotation.</title>
        <authorList>
            <consortium name="The Broad Institute Genomics Platform"/>
            <consortium name="The Broad Institute Genome Sequencing Center for Infectious Disease"/>
            <person name="Wu L."/>
            <person name="Ma J."/>
        </authorList>
    </citation>
    <scope>NUCLEOTIDE SEQUENCE [LARGE SCALE GENOMIC DNA]</scope>
    <source>
        <strain evidence="5">CCUG 55131</strain>
    </source>
</reference>
<organism evidence="4 5">
    <name type="scientific">Rhodobacter lacus</name>
    <dbReference type="NCBI Taxonomy" id="1641972"/>
    <lineage>
        <taxon>Bacteria</taxon>
        <taxon>Pseudomonadati</taxon>
        <taxon>Pseudomonadota</taxon>
        <taxon>Alphaproteobacteria</taxon>
        <taxon>Rhodobacterales</taxon>
        <taxon>Rhodobacter group</taxon>
        <taxon>Rhodobacter</taxon>
    </lineage>
</organism>
<keyword evidence="5" id="KW-1185">Reference proteome</keyword>
<comment type="caution">
    <text evidence="4">The sequence shown here is derived from an EMBL/GenBank/DDBJ whole genome shotgun (WGS) entry which is preliminary data.</text>
</comment>
<proteinExistence type="inferred from homology"/>
<comment type="similarity">
    <text evidence="2">Belongs to the NAD(P)-dependent epimerase/dehydratase family.</text>
</comment>
<dbReference type="Gene3D" id="3.90.25.10">
    <property type="entry name" value="UDP-galactose 4-epimerase, domain 1"/>
    <property type="match status" value="1"/>
</dbReference>
<evidence type="ECO:0000256" key="2">
    <source>
        <dbReference type="ARBA" id="ARBA00007637"/>
    </source>
</evidence>
<evidence type="ECO:0000313" key="5">
    <source>
        <dbReference type="Proteomes" id="UP001597413"/>
    </source>
</evidence>
<evidence type="ECO:0000256" key="1">
    <source>
        <dbReference type="ARBA" id="ARBA00005125"/>
    </source>
</evidence>
<feature type="domain" description="NAD-dependent epimerase/dehydratase" evidence="3">
    <location>
        <begin position="10"/>
        <end position="250"/>
    </location>
</feature>
<dbReference type="RefSeq" id="WP_377390475.1">
    <property type="nucleotide sequence ID" value="NZ_JBHUIX010000011.1"/>
</dbReference>
<evidence type="ECO:0000313" key="4">
    <source>
        <dbReference type="EMBL" id="MFD2174736.1"/>
    </source>
</evidence>
<gene>
    <name evidence="4" type="ORF">ACFSM0_11585</name>
</gene>
<sequence>MPAIANNKFVIVGGASLLGSNIARQLLCAGAGTVVLLDNLSLGSPHAIEDMLADPRCTFVRGDMLRLNELLDAFKGTAGVFNVAGFLGGPLLANPWMGLDVNVRGFQNVLEAARVQGVEKVIFSSSMGVYGRITAQPCTEDAPFDWNGLGTGLALYSGTKIVGEGLCQHYHTQYGLGYAALRYSNLYGENQHRRAIDATRIVNAWERIRAGEPPVIEGDGTNVADFIYIGDAARANLAAMEAHENGAYNITSGVDTPFNTLIAALLKACGSDLVPQYRADAARIANPVVTRIGASNDKARRELGWVPEVDIEEGMRRLVAWLDRERATGRI</sequence>
<dbReference type="Gene3D" id="3.40.50.720">
    <property type="entry name" value="NAD(P)-binding Rossmann-like Domain"/>
    <property type="match status" value="1"/>
</dbReference>
<dbReference type="PANTHER" id="PTHR43000">
    <property type="entry name" value="DTDP-D-GLUCOSE 4,6-DEHYDRATASE-RELATED"/>
    <property type="match status" value="1"/>
</dbReference>
<dbReference type="EMBL" id="JBHUIX010000011">
    <property type="protein sequence ID" value="MFD2174736.1"/>
    <property type="molecule type" value="Genomic_DNA"/>
</dbReference>